<feature type="signal peptide" evidence="1">
    <location>
        <begin position="1"/>
        <end position="25"/>
    </location>
</feature>
<comment type="caution">
    <text evidence="2">The sequence shown here is derived from an EMBL/GenBank/DDBJ whole genome shotgun (WGS) entry which is preliminary data.</text>
</comment>
<evidence type="ECO:0000256" key="1">
    <source>
        <dbReference type="SAM" id="SignalP"/>
    </source>
</evidence>
<keyword evidence="3" id="KW-1185">Reference proteome</keyword>
<name>A0ABW8IYB0_9GAMM</name>
<dbReference type="Proteomes" id="UP001620405">
    <property type="component" value="Unassembled WGS sequence"/>
</dbReference>
<feature type="chain" id="PRO_5046638306" evidence="1">
    <location>
        <begin position="26"/>
        <end position="391"/>
    </location>
</feature>
<reference evidence="2 3" key="1">
    <citation type="submission" date="2020-10" db="EMBL/GenBank/DDBJ databases">
        <title>Phylogeny of dyella-like bacteria.</title>
        <authorList>
            <person name="Fu J."/>
        </authorList>
    </citation>
    <scope>NUCLEOTIDE SEQUENCE [LARGE SCALE GENOMIC DNA]</scope>
    <source>
        <strain evidence="2 3">DHOB07</strain>
    </source>
</reference>
<proteinExistence type="predicted"/>
<dbReference type="EMBL" id="JADIKG010000012">
    <property type="protein sequence ID" value="MFK2874503.1"/>
    <property type="molecule type" value="Genomic_DNA"/>
</dbReference>
<organism evidence="2 3">
    <name type="scientific">Dyella lipolytica</name>
    <dbReference type="NCBI Taxonomy" id="1867835"/>
    <lineage>
        <taxon>Bacteria</taxon>
        <taxon>Pseudomonadati</taxon>
        <taxon>Pseudomonadota</taxon>
        <taxon>Gammaproteobacteria</taxon>
        <taxon>Lysobacterales</taxon>
        <taxon>Rhodanobacteraceae</taxon>
        <taxon>Dyella</taxon>
    </lineage>
</organism>
<dbReference type="InterPro" id="IPR013783">
    <property type="entry name" value="Ig-like_fold"/>
</dbReference>
<protein>
    <submittedName>
        <fullName evidence="2">Uncharacterized protein</fullName>
    </submittedName>
</protein>
<keyword evidence="1" id="KW-0732">Signal</keyword>
<dbReference type="RefSeq" id="WP_284401924.1">
    <property type="nucleotide sequence ID" value="NZ_BSNQ01000009.1"/>
</dbReference>
<dbReference type="Gene3D" id="2.60.40.10">
    <property type="entry name" value="Immunoglobulins"/>
    <property type="match status" value="1"/>
</dbReference>
<evidence type="ECO:0000313" key="2">
    <source>
        <dbReference type="EMBL" id="MFK2874503.1"/>
    </source>
</evidence>
<sequence length="391" mass="41363">MVMRKLTALTACALATMTAALPAAAQQHLQYFGYFANNGYVSANYNHTNITFVGVYVSDVNQATSDILAELATDKQYGIKAIVGVGPFLFTNTAPGVGCPYGTLSTSSSTFATFVNQLIANGYLVPNNPSASTVAAFYPVDEPDGCGLGDVNGAANPALVNAINTIHNNANTTNFPIAAIFSSGYARAAHGIQLFNWVGMDEYSLKDSAYISAFDQFEGYVNLSTQRTILVPQAAEGGIVDNTPDTPSVMFSAAEFDQSVILLMPFLWANPSTTGVSGLPTLLQAYTSIGLQIKDGTLPLTPTVPTNVRTVAVPQSAAWTYVYAEWNAVAGAAYYQVENRGTGQINYSGTALQYFAYEIHYPGGIKELTYPAAVRACNADGCSAWVAVPGT</sequence>
<evidence type="ECO:0000313" key="3">
    <source>
        <dbReference type="Proteomes" id="UP001620405"/>
    </source>
</evidence>
<accession>A0ABW8IYB0</accession>
<gene>
    <name evidence="2" type="ORF">ISP13_13245</name>
</gene>